<evidence type="ECO:0000256" key="1">
    <source>
        <dbReference type="ARBA" id="ARBA00001974"/>
    </source>
</evidence>
<organism evidence="7 8">
    <name type="scientific">Micromonospora azadirachtae</name>
    <dbReference type="NCBI Taxonomy" id="1970735"/>
    <lineage>
        <taxon>Bacteria</taxon>
        <taxon>Bacillati</taxon>
        <taxon>Actinomycetota</taxon>
        <taxon>Actinomycetes</taxon>
        <taxon>Micromonosporales</taxon>
        <taxon>Micromonosporaceae</taxon>
        <taxon>Micromonospora</taxon>
    </lineage>
</organism>
<evidence type="ECO:0000313" key="7">
    <source>
        <dbReference type="EMBL" id="MFD0788076.1"/>
    </source>
</evidence>
<accession>A0ABW3ABT7</accession>
<dbReference type="Pfam" id="PF07992">
    <property type="entry name" value="Pyr_redox_2"/>
    <property type="match status" value="1"/>
</dbReference>
<keyword evidence="8" id="KW-1185">Reference proteome</keyword>
<dbReference type="PRINTS" id="PR00368">
    <property type="entry name" value="FADPNR"/>
</dbReference>
<evidence type="ECO:0000256" key="5">
    <source>
        <dbReference type="ARBA" id="ARBA00023002"/>
    </source>
</evidence>
<evidence type="ECO:0000256" key="2">
    <source>
        <dbReference type="ARBA" id="ARBA00005272"/>
    </source>
</evidence>
<evidence type="ECO:0000256" key="3">
    <source>
        <dbReference type="ARBA" id="ARBA00022630"/>
    </source>
</evidence>
<sequence>MTHDVGRHDIVVLGGGYTGMTAALTTARRTRRHGGRVVLVNPSPRFVERLRMHQLAAGQRLNEYDIPTILAGSGVDFVCGAATSIDAEERRVSVDTAGSTRSLRYDTLVYAIGSRTETLAVPGAGQHAYTFSTADEAARFAAEITALPHGA</sequence>
<feature type="domain" description="FAD/NAD(P)-binding" evidence="6">
    <location>
        <begin position="8"/>
        <end position="142"/>
    </location>
</feature>
<dbReference type="SUPFAM" id="SSF51905">
    <property type="entry name" value="FAD/NAD(P)-binding domain"/>
    <property type="match status" value="1"/>
</dbReference>
<evidence type="ECO:0000259" key="6">
    <source>
        <dbReference type="Pfam" id="PF07992"/>
    </source>
</evidence>
<keyword evidence="5" id="KW-0560">Oxidoreductase</keyword>
<keyword evidence="4" id="KW-0274">FAD</keyword>
<keyword evidence="3" id="KW-0285">Flavoprotein</keyword>
<dbReference type="PANTHER" id="PTHR42913">
    <property type="entry name" value="APOPTOSIS-INDUCING FACTOR 1"/>
    <property type="match status" value="1"/>
</dbReference>
<reference evidence="8" key="1">
    <citation type="journal article" date="2019" name="Int. J. Syst. Evol. Microbiol.">
        <title>The Global Catalogue of Microorganisms (GCM) 10K type strain sequencing project: providing services to taxonomists for standard genome sequencing and annotation.</title>
        <authorList>
            <consortium name="The Broad Institute Genomics Platform"/>
            <consortium name="The Broad Institute Genome Sequencing Center for Infectious Disease"/>
            <person name="Wu L."/>
            <person name="Ma J."/>
        </authorList>
    </citation>
    <scope>NUCLEOTIDE SEQUENCE [LARGE SCALE GENOMIC DNA]</scope>
    <source>
        <strain evidence="8">JCM 32148</strain>
    </source>
</reference>
<dbReference type="Proteomes" id="UP001597053">
    <property type="component" value="Unassembled WGS sequence"/>
</dbReference>
<dbReference type="InterPro" id="IPR023753">
    <property type="entry name" value="FAD/NAD-binding_dom"/>
</dbReference>
<comment type="caution">
    <text evidence="7">The sequence shown here is derived from an EMBL/GenBank/DDBJ whole genome shotgun (WGS) entry which is preliminary data.</text>
</comment>
<proteinExistence type="inferred from homology"/>
<comment type="cofactor">
    <cofactor evidence="1">
        <name>FAD</name>
        <dbReference type="ChEBI" id="CHEBI:57692"/>
    </cofactor>
</comment>
<name>A0ABW3ABT7_9ACTN</name>
<dbReference type="Gene3D" id="3.50.50.100">
    <property type="match status" value="1"/>
</dbReference>
<dbReference type="PANTHER" id="PTHR42913:SF3">
    <property type="entry name" value="64 KDA MITOCHONDRIAL NADH DEHYDROGENASE (EUROFUNG)"/>
    <property type="match status" value="1"/>
</dbReference>
<protein>
    <submittedName>
        <fullName evidence="7">FAD-dependent oxidoreductase</fullName>
    </submittedName>
</protein>
<evidence type="ECO:0000256" key="4">
    <source>
        <dbReference type="ARBA" id="ARBA00022827"/>
    </source>
</evidence>
<dbReference type="EMBL" id="JBHTHM010002478">
    <property type="protein sequence ID" value="MFD0788076.1"/>
    <property type="molecule type" value="Genomic_DNA"/>
</dbReference>
<dbReference type="InterPro" id="IPR036188">
    <property type="entry name" value="FAD/NAD-bd_sf"/>
</dbReference>
<feature type="non-terminal residue" evidence="7">
    <location>
        <position position="151"/>
    </location>
</feature>
<gene>
    <name evidence="7" type="ORF">ACFQZ8_29550</name>
</gene>
<comment type="similarity">
    <text evidence="2">Belongs to the NADH dehydrogenase family.</text>
</comment>
<evidence type="ECO:0000313" key="8">
    <source>
        <dbReference type="Proteomes" id="UP001597053"/>
    </source>
</evidence>
<dbReference type="InterPro" id="IPR051169">
    <property type="entry name" value="NADH-Q_oxidoreductase"/>
</dbReference>